<proteinExistence type="predicted"/>
<dbReference type="RefSeq" id="WP_136082947.1">
    <property type="nucleotide sequence ID" value="NZ_CAAHFG010000004.1"/>
</dbReference>
<feature type="region of interest" description="Disordered" evidence="1">
    <location>
        <begin position="1"/>
        <end position="63"/>
    </location>
</feature>
<evidence type="ECO:0000313" key="3">
    <source>
        <dbReference type="Proteomes" id="UP000366872"/>
    </source>
</evidence>
<protein>
    <submittedName>
        <fullName evidence="2">Uncharacterized protein</fullName>
    </submittedName>
</protein>
<keyword evidence="3" id="KW-1185">Reference proteome</keyword>
<gene>
    <name evidence="2" type="ORF">PDESU_06076</name>
</gene>
<dbReference type="AlphaFoldDB" id="A0A6C2UBL6"/>
<sequence length="63" mass="6729">MNVEWTNMTGFGPTAWNHGGAPVTILMKHPQKEEKTGRVASAVQHHNALPPRAGSVTQPTAAL</sequence>
<name>A0A6C2UBL6_PONDE</name>
<accession>A0A6C2UBL6</accession>
<organism evidence="2 3">
    <name type="scientific">Pontiella desulfatans</name>
    <dbReference type="NCBI Taxonomy" id="2750659"/>
    <lineage>
        <taxon>Bacteria</taxon>
        <taxon>Pseudomonadati</taxon>
        <taxon>Kiritimatiellota</taxon>
        <taxon>Kiritimatiellia</taxon>
        <taxon>Kiritimatiellales</taxon>
        <taxon>Pontiellaceae</taxon>
        <taxon>Pontiella</taxon>
    </lineage>
</organism>
<evidence type="ECO:0000313" key="2">
    <source>
        <dbReference type="EMBL" id="VGO17480.1"/>
    </source>
</evidence>
<evidence type="ECO:0000256" key="1">
    <source>
        <dbReference type="SAM" id="MobiDB-lite"/>
    </source>
</evidence>
<dbReference type="Proteomes" id="UP000366872">
    <property type="component" value="Unassembled WGS sequence"/>
</dbReference>
<dbReference type="EMBL" id="CAAHFG010000004">
    <property type="protein sequence ID" value="VGO17480.1"/>
    <property type="molecule type" value="Genomic_DNA"/>
</dbReference>
<reference evidence="2 3" key="1">
    <citation type="submission" date="2019-04" db="EMBL/GenBank/DDBJ databases">
        <authorList>
            <person name="Van Vliet M D."/>
        </authorList>
    </citation>
    <scope>NUCLEOTIDE SEQUENCE [LARGE SCALE GENOMIC DNA]</scope>
    <source>
        <strain evidence="2 3">F1</strain>
    </source>
</reference>